<dbReference type="Proteomes" id="UP000622552">
    <property type="component" value="Unassembled WGS sequence"/>
</dbReference>
<comment type="caution">
    <text evidence="2">The sequence shown here is derived from an EMBL/GenBank/DDBJ whole genome shotgun (WGS) entry which is preliminary data.</text>
</comment>
<sequence length="159" mass="16912">MHHTLERLNTPDRKGTAAAGRRRAEVSRTQRWRHPRRDRRARTCCWYHGGDWRTASALAIAAVIDAAATGVAFGGVAEHALVRAAAAEEWTGGGPCTVSTSSSRPPPTRPTPPAAAHYPGHTTTVTWVGFDALAGLDLRPPSLADLLPRIAAGQPVPGM</sequence>
<organism evidence="2 3">
    <name type="scientific">Longispora fulva</name>
    <dbReference type="NCBI Taxonomy" id="619741"/>
    <lineage>
        <taxon>Bacteria</taxon>
        <taxon>Bacillati</taxon>
        <taxon>Actinomycetota</taxon>
        <taxon>Actinomycetes</taxon>
        <taxon>Micromonosporales</taxon>
        <taxon>Micromonosporaceae</taxon>
        <taxon>Longispora</taxon>
    </lineage>
</organism>
<feature type="compositionally biased region" description="Basic and acidic residues" evidence="1">
    <location>
        <begin position="1"/>
        <end position="15"/>
    </location>
</feature>
<evidence type="ECO:0000256" key="1">
    <source>
        <dbReference type="SAM" id="MobiDB-lite"/>
    </source>
</evidence>
<feature type="compositionally biased region" description="Pro residues" evidence="1">
    <location>
        <begin position="104"/>
        <end position="113"/>
    </location>
</feature>
<name>A0A8J7GG30_9ACTN</name>
<evidence type="ECO:0000313" key="3">
    <source>
        <dbReference type="Proteomes" id="UP000622552"/>
    </source>
</evidence>
<keyword evidence="3" id="KW-1185">Reference proteome</keyword>
<dbReference type="EMBL" id="JADOUF010000001">
    <property type="protein sequence ID" value="MBG6135982.1"/>
    <property type="molecule type" value="Genomic_DNA"/>
</dbReference>
<reference evidence="2" key="1">
    <citation type="submission" date="2020-11" db="EMBL/GenBank/DDBJ databases">
        <title>Sequencing the genomes of 1000 actinobacteria strains.</title>
        <authorList>
            <person name="Klenk H.-P."/>
        </authorList>
    </citation>
    <scope>NUCLEOTIDE SEQUENCE</scope>
    <source>
        <strain evidence="2">DSM 45356</strain>
    </source>
</reference>
<feature type="region of interest" description="Disordered" evidence="1">
    <location>
        <begin position="92"/>
        <end position="114"/>
    </location>
</feature>
<proteinExistence type="predicted"/>
<accession>A0A8J7GG30</accession>
<evidence type="ECO:0000313" key="2">
    <source>
        <dbReference type="EMBL" id="MBG6135982.1"/>
    </source>
</evidence>
<dbReference type="RefSeq" id="WP_197003026.1">
    <property type="nucleotide sequence ID" value="NZ_BONS01000001.1"/>
</dbReference>
<dbReference type="AlphaFoldDB" id="A0A8J7GG30"/>
<gene>
    <name evidence="2" type="ORF">IW245_002176</name>
</gene>
<feature type="region of interest" description="Disordered" evidence="1">
    <location>
        <begin position="1"/>
        <end position="35"/>
    </location>
</feature>
<protein>
    <submittedName>
        <fullName evidence="2">Uncharacterized protein</fullName>
    </submittedName>
</protein>